<dbReference type="InterPro" id="IPR012796">
    <property type="entry name" value="Lysidine-tRNA-synth_C"/>
</dbReference>
<evidence type="ECO:0000313" key="3">
    <source>
        <dbReference type="Proteomes" id="UP000215215"/>
    </source>
</evidence>
<evidence type="ECO:0000313" key="2">
    <source>
        <dbReference type="EMBL" id="OYD15094.1"/>
    </source>
</evidence>
<name>A0A235BS91_UNCW3</name>
<dbReference type="GO" id="GO:0008033">
    <property type="term" value="P:tRNA processing"/>
    <property type="evidence" value="ECO:0007669"/>
    <property type="project" value="InterPro"/>
</dbReference>
<protein>
    <recommendedName>
        <fullName evidence="1">Lysidine-tRNA(Ile) synthetase C-terminal domain-containing protein</fullName>
    </recommendedName>
</protein>
<dbReference type="Pfam" id="PF11734">
    <property type="entry name" value="TilS_C"/>
    <property type="match status" value="1"/>
</dbReference>
<feature type="domain" description="Lysidine-tRNA(Ile) synthetase C-terminal" evidence="1">
    <location>
        <begin position="134"/>
        <end position="207"/>
    </location>
</feature>
<dbReference type="GO" id="GO:0005524">
    <property type="term" value="F:ATP binding"/>
    <property type="evidence" value="ECO:0007669"/>
    <property type="project" value="InterPro"/>
</dbReference>
<accession>A0A235BS91</accession>
<comment type="caution">
    <text evidence="2">The sequence shown here is derived from an EMBL/GenBank/DDBJ whole genome shotgun (WGS) entry which is preliminary data.</text>
</comment>
<proteinExistence type="predicted"/>
<sequence length="235" mass="27301">MNKVIINTDKLVKYRRGVRMRVVKRALLLMNTPPEKKYVEYILSLLEENKTGKRIDLRGIVAHRDYARLIIERTVNDLSHNRAQRTLPLEGKLKLPDCIMETRIVPVKHIEPLNDLVGSKNAVYFDIDNVLSPLIIRHRRAGDIFTPFGFRGKKKLKDVFIDDKIPAYKRELIPLVVDRNDNILWIAGYRRSNMAPITEDTRKVLVIKLLLRVYRNRKKATNTPTTAPAKTSKRV</sequence>
<dbReference type="SUPFAM" id="SSF56037">
    <property type="entry name" value="PheT/TilS domain"/>
    <property type="match status" value="1"/>
</dbReference>
<evidence type="ECO:0000259" key="1">
    <source>
        <dbReference type="SMART" id="SM00977"/>
    </source>
</evidence>
<gene>
    <name evidence="2" type="ORF">CH333_06570</name>
</gene>
<dbReference type="AlphaFoldDB" id="A0A235BS91"/>
<dbReference type="EMBL" id="NOZQ01000143">
    <property type="protein sequence ID" value="OYD15094.1"/>
    <property type="molecule type" value="Genomic_DNA"/>
</dbReference>
<dbReference type="NCBIfam" id="TIGR02433">
    <property type="entry name" value="lysidine_TilS_C"/>
    <property type="match status" value="1"/>
</dbReference>
<organism evidence="2 3">
    <name type="scientific">candidate division WOR-3 bacterium JGI_Cruoil_03_44_89</name>
    <dbReference type="NCBI Taxonomy" id="1973748"/>
    <lineage>
        <taxon>Bacteria</taxon>
        <taxon>Bacteria division WOR-3</taxon>
    </lineage>
</organism>
<dbReference type="GO" id="GO:0016879">
    <property type="term" value="F:ligase activity, forming carbon-nitrogen bonds"/>
    <property type="evidence" value="ECO:0007669"/>
    <property type="project" value="InterPro"/>
</dbReference>
<dbReference type="Proteomes" id="UP000215215">
    <property type="component" value="Unassembled WGS sequence"/>
</dbReference>
<reference evidence="2 3" key="1">
    <citation type="submission" date="2017-07" db="EMBL/GenBank/DDBJ databases">
        <title>Recovery of genomes from metagenomes via a dereplication, aggregation, and scoring strategy.</title>
        <authorList>
            <person name="Sieber C.M."/>
            <person name="Probst A.J."/>
            <person name="Sharrar A."/>
            <person name="Thomas B.C."/>
            <person name="Hess M."/>
            <person name="Tringe S.G."/>
            <person name="Banfield J.F."/>
        </authorList>
    </citation>
    <scope>NUCLEOTIDE SEQUENCE [LARGE SCALE GENOMIC DNA]</scope>
    <source>
        <strain evidence="2">JGI_Cruoil_03_44_89</strain>
    </source>
</reference>
<dbReference type="GO" id="GO:0005737">
    <property type="term" value="C:cytoplasm"/>
    <property type="evidence" value="ECO:0007669"/>
    <property type="project" value="InterPro"/>
</dbReference>
<dbReference type="SMART" id="SM00977">
    <property type="entry name" value="TilS_C"/>
    <property type="match status" value="1"/>
</dbReference>